<dbReference type="OrthoDB" id="9799937at2"/>
<comment type="caution">
    <text evidence="1">The sequence shown here is derived from an EMBL/GenBank/DDBJ whole genome shotgun (WGS) entry which is preliminary data.</text>
</comment>
<evidence type="ECO:0000313" key="1">
    <source>
        <dbReference type="EMBL" id="PYD62417.1"/>
    </source>
</evidence>
<dbReference type="SUPFAM" id="SSF56399">
    <property type="entry name" value="ADP-ribosylation"/>
    <property type="match status" value="1"/>
</dbReference>
<reference evidence="1 2" key="1">
    <citation type="submission" date="2017-07" db="EMBL/GenBank/DDBJ databases">
        <title>A draft genome sequence of Gluconacetobacter entanii LTH 4560.</title>
        <authorList>
            <person name="Skraban J."/>
            <person name="Cleenwerck I."/>
            <person name="Vandamme P."/>
            <person name="Trcek J."/>
        </authorList>
    </citation>
    <scope>NUCLEOTIDE SEQUENCE [LARGE SCALE GENOMIC DNA]</scope>
    <source>
        <strain evidence="1 2">LTH 4560</strain>
    </source>
</reference>
<organism evidence="1 2">
    <name type="scientific">Gluconacetobacter entanii</name>
    <dbReference type="NCBI Taxonomy" id="108528"/>
    <lineage>
        <taxon>Bacteria</taxon>
        <taxon>Pseudomonadati</taxon>
        <taxon>Pseudomonadota</taxon>
        <taxon>Alphaproteobacteria</taxon>
        <taxon>Acetobacterales</taxon>
        <taxon>Acetobacteraceae</taxon>
        <taxon>Gluconacetobacter</taxon>
    </lineage>
</organism>
<dbReference type="InterPro" id="IPR009297">
    <property type="entry name" value="DUF952"/>
</dbReference>
<proteinExistence type="predicted"/>
<dbReference type="PANTHER" id="PTHR34129:SF1">
    <property type="entry name" value="DUF952 DOMAIN-CONTAINING PROTEIN"/>
    <property type="match status" value="1"/>
</dbReference>
<evidence type="ECO:0008006" key="3">
    <source>
        <dbReference type="Google" id="ProtNLM"/>
    </source>
</evidence>
<dbReference type="Proteomes" id="UP000248301">
    <property type="component" value="Unassembled WGS sequence"/>
</dbReference>
<dbReference type="RefSeq" id="WP_110914295.1">
    <property type="nucleotide sequence ID" value="NZ_NKUF01000035.1"/>
</dbReference>
<accession>A0A318Q965</accession>
<dbReference type="Pfam" id="PF06108">
    <property type="entry name" value="DUF952"/>
    <property type="match status" value="1"/>
</dbReference>
<dbReference type="Gene3D" id="3.20.170.20">
    <property type="entry name" value="Protein of unknown function DUF952"/>
    <property type="match status" value="1"/>
</dbReference>
<name>A0A318Q965_9PROT</name>
<dbReference type="PANTHER" id="PTHR34129">
    <property type="entry name" value="BLR1139 PROTEIN"/>
    <property type="match status" value="1"/>
</dbReference>
<dbReference type="AlphaFoldDB" id="A0A318Q965"/>
<dbReference type="EMBL" id="NKUF01000035">
    <property type="protein sequence ID" value="PYD62417.1"/>
    <property type="molecule type" value="Genomic_DNA"/>
</dbReference>
<protein>
    <recommendedName>
        <fullName evidence="3">Glutathione S-transferase</fullName>
    </recommendedName>
</protein>
<gene>
    <name evidence="1" type="ORF">CFR72_12605</name>
</gene>
<sequence>MTKEIVYKILTAPEYDVLMREKKFSGSALDIVDGFIHMSTAAQVTATVDLYFKGQSGLMLAAIDQKGLGAALRWEPSRAGQLFPHFYGTLPSDAIIRVDPVTRNPDGTVKIMND</sequence>
<evidence type="ECO:0000313" key="2">
    <source>
        <dbReference type="Proteomes" id="UP000248301"/>
    </source>
</evidence>